<dbReference type="PANTHER" id="PTHR45876:SF8">
    <property type="entry name" value="FI04035P"/>
    <property type="match status" value="1"/>
</dbReference>
<protein>
    <submittedName>
        <fullName evidence="4">Rho GTPase activating protein 39</fullName>
    </submittedName>
</protein>
<dbReference type="InterPro" id="IPR000857">
    <property type="entry name" value="MyTH4_dom"/>
</dbReference>
<organism evidence="4 5">
    <name type="scientific">Tritrichomonas musculus</name>
    <dbReference type="NCBI Taxonomy" id="1915356"/>
    <lineage>
        <taxon>Eukaryota</taxon>
        <taxon>Metamonada</taxon>
        <taxon>Parabasalia</taxon>
        <taxon>Tritrichomonadida</taxon>
        <taxon>Tritrichomonadidae</taxon>
        <taxon>Tritrichomonas</taxon>
    </lineage>
</organism>
<gene>
    <name evidence="4" type="ORF">M9Y10_038736</name>
</gene>
<dbReference type="Gene3D" id="1.10.555.10">
    <property type="entry name" value="Rho GTPase activation protein"/>
    <property type="match status" value="1"/>
</dbReference>
<proteinExistence type="predicted"/>
<dbReference type="Pfam" id="PF00784">
    <property type="entry name" value="MyTH4"/>
    <property type="match status" value="1"/>
</dbReference>
<feature type="domain" description="MyTH4" evidence="3">
    <location>
        <begin position="469"/>
        <end position="613"/>
    </location>
</feature>
<feature type="compositionally biased region" description="Basic residues" evidence="1">
    <location>
        <begin position="154"/>
        <end position="164"/>
    </location>
</feature>
<dbReference type="Gene3D" id="1.25.40.530">
    <property type="entry name" value="MyTH4 domain"/>
    <property type="match status" value="1"/>
</dbReference>
<sequence length="824" mass="95263">MGDIYYVYEDDNNELYYYCLRTQETTYDKPDSENTFLDPETNEPYVFPDETQPEVPQNTATEVKDETIIEKQEEVKEEQPEPISIDSTKIPEEKNESDKEDTNKKSKGKNSENESAQEKESDKEKDKEKSHKKDKKSRRRKTSDIDQESDGEKKHRSKHRKHKRSSLEVGAEPVPEPDSENNDNLVIYFVYRDQNQKLYFYNTVSNESTYVKPENARFLDPNTNKPYVFDASEVNDMRKDESSEKEEQEQEQEQAKEKSESDNQDDQENDEAPDLQSDASDDENAIVFFVYHSNKKVYFYNTVTQETTYDKPKNAKFLDPQTNKPYVFTETELKQFNEGNKAPSTPKDSGRHPRFQDISAETPITKARSPTLPMKKHSKDHRATASAVNLDMVIDVPREVTKFKFQPESQNEERKSFYPDADKLALPASLQQDIHNFQVDAYAKQFFKEHRTNHIFSRKKISPEVLASFQDTPLTASLLSTIPKNSQKDAIQCFNYILNYTGATKDKVKNSSLDSLIQLVDRNAILRDEVYFQLIKQTNNNPKEDCLLKTWQVFVVIASIFPSSLDSEVWIKSHLSREAMKENKKISDYAQFAYIRFSARCTIGKSMEIMPMFANRLIKDVYESKQVFRASIYEQLWNQRVTHKMLPVPIYIHLMAEMLFQKGAESTEGIFRIVGNKRTVTNIQDKINKGSELDPAISIHDLASLFKSWFSLLPDTVIPVSSLPALINASEDNSYIQFVEKLPKAHLYTLKYLIGFFQRLVNAKDVTKMDGHNLAICFGPDIISTGHVKDISDFEKFRDISIKLVTCLIDNLVTKDIYPLVFDA</sequence>
<evidence type="ECO:0000313" key="4">
    <source>
        <dbReference type="EMBL" id="KAK8887683.1"/>
    </source>
</evidence>
<dbReference type="InterPro" id="IPR008936">
    <property type="entry name" value="Rho_GTPase_activation_prot"/>
</dbReference>
<evidence type="ECO:0000259" key="2">
    <source>
        <dbReference type="PROSITE" id="PS50238"/>
    </source>
</evidence>
<dbReference type="CDD" id="cd00159">
    <property type="entry name" value="RhoGAP"/>
    <property type="match status" value="1"/>
</dbReference>
<dbReference type="SMART" id="SM00456">
    <property type="entry name" value="WW"/>
    <property type="match status" value="3"/>
</dbReference>
<reference evidence="4 5" key="1">
    <citation type="submission" date="2024-04" db="EMBL/GenBank/DDBJ databases">
        <title>Tritrichomonas musculus Genome.</title>
        <authorList>
            <person name="Alves-Ferreira E."/>
            <person name="Grigg M."/>
            <person name="Lorenzi H."/>
            <person name="Galac M."/>
        </authorList>
    </citation>
    <scope>NUCLEOTIDE SEQUENCE [LARGE SCALE GENOMIC DNA]</scope>
    <source>
        <strain evidence="4 5">EAF2021</strain>
    </source>
</reference>
<evidence type="ECO:0000256" key="1">
    <source>
        <dbReference type="SAM" id="MobiDB-lite"/>
    </source>
</evidence>
<dbReference type="InterPro" id="IPR001202">
    <property type="entry name" value="WW_dom"/>
</dbReference>
<feature type="compositionally biased region" description="Basic and acidic residues" evidence="1">
    <location>
        <begin position="62"/>
        <end position="79"/>
    </location>
</feature>
<feature type="compositionally biased region" description="Acidic residues" evidence="1">
    <location>
        <begin position="243"/>
        <end position="252"/>
    </location>
</feature>
<dbReference type="SMART" id="SM00139">
    <property type="entry name" value="MyTH4"/>
    <property type="match status" value="1"/>
</dbReference>
<feature type="compositionally biased region" description="Acidic residues" evidence="1">
    <location>
        <begin position="262"/>
        <end position="281"/>
    </location>
</feature>
<feature type="domain" description="Rho-GAP" evidence="2">
    <location>
        <begin position="630"/>
        <end position="820"/>
    </location>
</feature>
<dbReference type="InterPro" id="IPR038185">
    <property type="entry name" value="MyTH4_dom_sf"/>
</dbReference>
<evidence type="ECO:0000259" key="3">
    <source>
        <dbReference type="PROSITE" id="PS51016"/>
    </source>
</evidence>
<dbReference type="PROSITE" id="PS51016">
    <property type="entry name" value="MYTH4"/>
    <property type="match status" value="1"/>
</dbReference>
<feature type="region of interest" description="Disordered" evidence="1">
    <location>
        <begin position="27"/>
        <end position="182"/>
    </location>
</feature>
<name>A0ABR2K9Y7_9EUKA</name>
<dbReference type="SMART" id="SM00324">
    <property type="entry name" value="RhoGAP"/>
    <property type="match status" value="1"/>
</dbReference>
<feature type="compositionally biased region" description="Basic and acidic residues" evidence="1">
    <location>
        <begin position="89"/>
        <end position="131"/>
    </location>
</feature>
<dbReference type="InterPro" id="IPR000198">
    <property type="entry name" value="RhoGAP_dom"/>
</dbReference>
<dbReference type="Pfam" id="PF00620">
    <property type="entry name" value="RhoGAP"/>
    <property type="match status" value="1"/>
</dbReference>
<dbReference type="Proteomes" id="UP001470230">
    <property type="component" value="Unassembled WGS sequence"/>
</dbReference>
<dbReference type="SUPFAM" id="SSF48350">
    <property type="entry name" value="GTPase activation domain, GAP"/>
    <property type="match status" value="1"/>
</dbReference>
<feature type="region of interest" description="Disordered" evidence="1">
    <location>
        <begin position="236"/>
        <end position="281"/>
    </location>
</feature>
<accession>A0ABR2K9Y7</accession>
<dbReference type="CDD" id="cd00201">
    <property type="entry name" value="WW"/>
    <property type="match status" value="1"/>
</dbReference>
<dbReference type="PROSITE" id="PS50238">
    <property type="entry name" value="RHOGAP"/>
    <property type="match status" value="1"/>
</dbReference>
<dbReference type="EMBL" id="JAPFFF010000006">
    <property type="protein sequence ID" value="KAK8887683.1"/>
    <property type="molecule type" value="Genomic_DNA"/>
</dbReference>
<comment type="caution">
    <text evidence="4">The sequence shown here is derived from an EMBL/GenBank/DDBJ whole genome shotgun (WGS) entry which is preliminary data.</text>
</comment>
<feature type="compositionally biased region" description="Basic residues" evidence="1">
    <location>
        <begin position="132"/>
        <end position="141"/>
    </location>
</feature>
<evidence type="ECO:0000313" key="5">
    <source>
        <dbReference type="Proteomes" id="UP001470230"/>
    </source>
</evidence>
<keyword evidence="5" id="KW-1185">Reference proteome</keyword>
<feature type="region of interest" description="Disordered" evidence="1">
    <location>
        <begin position="337"/>
        <end position="356"/>
    </location>
</feature>
<dbReference type="PANTHER" id="PTHR45876">
    <property type="entry name" value="FI04035P"/>
    <property type="match status" value="1"/>
</dbReference>